<evidence type="ECO:0000313" key="2">
    <source>
        <dbReference type="Proteomes" id="UP000053105"/>
    </source>
</evidence>
<proteinExistence type="predicted"/>
<dbReference type="EMBL" id="KQ435810">
    <property type="protein sequence ID" value="KOX72928.1"/>
    <property type="molecule type" value="Genomic_DNA"/>
</dbReference>
<gene>
    <name evidence="1" type="ORF">WN51_01858</name>
</gene>
<evidence type="ECO:0000313" key="1">
    <source>
        <dbReference type="EMBL" id="KOX72928.1"/>
    </source>
</evidence>
<accession>A0A0N0U4S0</accession>
<keyword evidence="2" id="KW-1185">Reference proteome</keyword>
<sequence length="110" mass="12301">MGDVATNVLTSEIGRTSTLSAQPLAACARRVTLGTAAEITTQGKKSILEQLVLYGNWEYKFMGVTLPNAAFWPKKCFPNHMIGEDIMNWPYIRVAQHRKLTYAVQSRKKA</sequence>
<organism evidence="1 2">
    <name type="scientific">Melipona quadrifasciata</name>
    <dbReference type="NCBI Taxonomy" id="166423"/>
    <lineage>
        <taxon>Eukaryota</taxon>
        <taxon>Metazoa</taxon>
        <taxon>Ecdysozoa</taxon>
        <taxon>Arthropoda</taxon>
        <taxon>Hexapoda</taxon>
        <taxon>Insecta</taxon>
        <taxon>Pterygota</taxon>
        <taxon>Neoptera</taxon>
        <taxon>Endopterygota</taxon>
        <taxon>Hymenoptera</taxon>
        <taxon>Apocrita</taxon>
        <taxon>Aculeata</taxon>
        <taxon>Apoidea</taxon>
        <taxon>Anthophila</taxon>
        <taxon>Apidae</taxon>
        <taxon>Melipona</taxon>
    </lineage>
</organism>
<reference evidence="1 2" key="1">
    <citation type="submission" date="2015-07" db="EMBL/GenBank/DDBJ databases">
        <title>The genome of Melipona quadrifasciata.</title>
        <authorList>
            <person name="Pan H."/>
            <person name="Kapheim K."/>
        </authorList>
    </citation>
    <scope>NUCLEOTIDE SEQUENCE [LARGE SCALE GENOMIC DNA]</scope>
    <source>
        <strain evidence="1">0111107301</strain>
        <tissue evidence="1">Whole body</tissue>
    </source>
</reference>
<name>A0A0N0U4S0_9HYME</name>
<dbReference type="Proteomes" id="UP000053105">
    <property type="component" value="Unassembled WGS sequence"/>
</dbReference>
<dbReference type="AlphaFoldDB" id="A0A0N0U4S0"/>
<protein>
    <submittedName>
        <fullName evidence="1">Uncharacterized protein</fullName>
    </submittedName>
</protein>